<proteinExistence type="predicted"/>
<comment type="subcellular location">
    <subcellularLocation>
        <location evidence="1">Cell membrane</location>
        <topology evidence="1">Single-pass membrane protein</topology>
    </subcellularLocation>
</comment>
<keyword evidence="11" id="KW-0325">Glycoprotein</keyword>
<dbReference type="SUPFAM" id="SSF56112">
    <property type="entry name" value="Protein kinase-like (PK-like)"/>
    <property type="match status" value="1"/>
</dbReference>
<feature type="signal peptide" evidence="15">
    <location>
        <begin position="1"/>
        <end position="21"/>
    </location>
</feature>
<dbReference type="Proteomes" id="UP000604825">
    <property type="component" value="Unassembled WGS sequence"/>
</dbReference>
<keyword evidence="3" id="KW-0433">Leucine-rich repeat</keyword>
<dbReference type="InterPro" id="IPR017441">
    <property type="entry name" value="Protein_kinase_ATP_BS"/>
</dbReference>
<dbReference type="Gene3D" id="3.80.10.10">
    <property type="entry name" value="Ribonuclease Inhibitor"/>
    <property type="match status" value="2"/>
</dbReference>
<keyword evidence="5 15" id="KW-0732">Signal</keyword>
<evidence type="ECO:0000256" key="8">
    <source>
        <dbReference type="ARBA" id="ARBA00022840"/>
    </source>
</evidence>
<evidence type="ECO:0000256" key="5">
    <source>
        <dbReference type="ARBA" id="ARBA00022729"/>
    </source>
</evidence>
<dbReference type="InterPro" id="IPR000719">
    <property type="entry name" value="Prot_kinase_dom"/>
</dbReference>
<evidence type="ECO:0000256" key="10">
    <source>
        <dbReference type="ARBA" id="ARBA00023136"/>
    </source>
</evidence>
<dbReference type="InterPro" id="IPR050994">
    <property type="entry name" value="At_inactive_RLKs"/>
</dbReference>
<evidence type="ECO:0000256" key="14">
    <source>
        <dbReference type="SAM" id="Phobius"/>
    </source>
</evidence>
<keyword evidence="10 14" id="KW-0472">Membrane</keyword>
<feature type="chain" id="PRO_5032470817" description="Protein kinase domain-containing protein" evidence="15">
    <location>
        <begin position="22"/>
        <end position="662"/>
    </location>
</feature>
<evidence type="ECO:0000256" key="6">
    <source>
        <dbReference type="ARBA" id="ARBA00022737"/>
    </source>
</evidence>
<dbReference type="SUPFAM" id="SSF52058">
    <property type="entry name" value="L domain-like"/>
    <property type="match status" value="1"/>
</dbReference>
<feature type="region of interest" description="Disordered" evidence="13">
    <location>
        <begin position="222"/>
        <end position="253"/>
    </location>
</feature>
<dbReference type="InterPro" id="IPR011009">
    <property type="entry name" value="Kinase-like_dom_sf"/>
</dbReference>
<sequence length="662" mass="70294">MLPPRAAAVLLLALAAGAARGADDLASDTAALQAFLAPFGSATVSWNSSQPACSWTGIVCTGGRVTEIHLPGEGLRGALPVGPLGGLTKLAVLSLRYNALSGPLPRDLASCVELRVINLQSNLLSGELPAEVLALPALTQLNLAENRFSGRISPAIAKNGRLQLLFLDGNRLTGELPNVSMPSLTSFNVSFNNLSGEIPTSFGGMPATSFLGMPLCGKPLPPCRAPSSEAPSSQSPTLPPEAPAPTTDSRGRGRHHLAGGAIAGIVIGCAFGFLLIAAVLVLACGALRREPRPTYRNHDAVAAELALHSKEAMSPNGYTPRVSDARPPLPSVPPAAAAGRKKLFFFGRIPRPYDLEDLLRASAEVLGKGTYGTTYKAAIESGPVMAVKRLKETSLPEREFRDKVAAIGGIDHPNVVPLQAYYFSKDEKLMVYEFVAMGSLSSMLHGNRGSGRSPLSWESRRRIALASGRGLEYIHATGSMATHGNIKSSNILLSRTVDVRVAEHGLAHLVGPAGALTAYRAPEVVADPRRVSQKADVYSFGMLLLELLTEKAPTHAVLHDEGVDLPRWARSVVKKEWTSEVFDMELLRHPVPEEEMVEMLRLAMDCTEPAPDQRPAMPEIVARIEALGGMASASTAARSGRSASMDEADDRPLRTTGSIRQS</sequence>
<evidence type="ECO:0000259" key="16">
    <source>
        <dbReference type="PROSITE" id="PS50011"/>
    </source>
</evidence>
<evidence type="ECO:0000256" key="2">
    <source>
        <dbReference type="ARBA" id="ARBA00022475"/>
    </source>
</evidence>
<evidence type="ECO:0000313" key="17">
    <source>
        <dbReference type="EMBL" id="CAD6260643.1"/>
    </source>
</evidence>
<dbReference type="PROSITE" id="PS50011">
    <property type="entry name" value="PROTEIN_KINASE_DOM"/>
    <property type="match status" value="1"/>
</dbReference>
<keyword evidence="4 14" id="KW-0812">Transmembrane</keyword>
<dbReference type="Pfam" id="PF00069">
    <property type="entry name" value="Pkinase"/>
    <property type="match status" value="1"/>
</dbReference>
<evidence type="ECO:0000256" key="11">
    <source>
        <dbReference type="ARBA" id="ARBA00023180"/>
    </source>
</evidence>
<evidence type="ECO:0000256" key="7">
    <source>
        <dbReference type="ARBA" id="ARBA00022741"/>
    </source>
</evidence>
<feature type="compositionally biased region" description="Low complexity" evidence="13">
    <location>
        <begin position="632"/>
        <end position="645"/>
    </location>
</feature>
<accession>A0A811QNS0</accession>
<dbReference type="GO" id="GO:0004672">
    <property type="term" value="F:protein kinase activity"/>
    <property type="evidence" value="ECO:0007669"/>
    <property type="project" value="InterPro"/>
</dbReference>
<dbReference type="FunFam" id="3.80.10.10:FF:000400">
    <property type="entry name" value="Nuclear pore complex protein NUP107"/>
    <property type="match status" value="1"/>
</dbReference>
<dbReference type="Pfam" id="PF00560">
    <property type="entry name" value="LRR_1"/>
    <property type="match status" value="1"/>
</dbReference>
<keyword evidence="6" id="KW-0677">Repeat</keyword>
<name>A0A811QNS0_9POAL</name>
<feature type="domain" description="Protein kinase" evidence="16">
    <location>
        <begin position="360"/>
        <end position="627"/>
    </location>
</feature>
<organism evidence="17 18">
    <name type="scientific">Miscanthus lutarioriparius</name>
    <dbReference type="NCBI Taxonomy" id="422564"/>
    <lineage>
        <taxon>Eukaryota</taxon>
        <taxon>Viridiplantae</taxon>
        <taxon>Streptophyta</taxon>
        <taxon>Embryophyta</taxon>
        <taxon>Tracheophyta</taxon>
        <taxon>Spermatophyta</taxon>
        <taxon>Magnoliopsida</taxon>
        <taxon>Liliopsida</taxon>
        <taxon>Poales</taxon>
        <taxon>Poaceae</taxon>
        <taxon>PACMAD clade</taxon>
        <taxon>Panicoideae</taxon>
        <taxon>Andropogonodae</taxon>
        <taxon>Andropogoneae</taxon>
        <taxon>Saccharinae</taxon>
        <taxon>Miscanthus</taxon>
    </lineage>
</organism>
<dbReference type="GO" id="GO:0005886">
    <property type="term" value="C:plasma membrane"/>
    <property type="evidence" value="ECO:0007669"/>
    <property type="project" value="UniProtKB-SubCell"/>
</dbReference>
<evidence type="ECO:0000256" key="9">
    <source>
        <dbReference type="ARBA" id="ARBA00022989"/>
    </source>
</evidence>
<feature type="binding site" evidence="12">
    <location>
        <position position="388"/>
    </location>
    <ligand>
        <name>ATP</name>
        <dbReference type="ChEBI" id="CHEBI:30616"/>
    </ligand>
</feature>
<dbReference type="AlphaFoldDB" id="A0A811QNS0"/>
<gene>
    <name evidence="17" type="ORF">NCGR_LOCUS44071</name>
</gene>
<dbReference type="FunFam" id="3.30.200.20:FF:000307">
    <property type="entry name" value="pollen receptor-like kinase 1"/>
    <property type="match status" value="1"/>
</dbReference>
<feature type="transmembrane region" description="Helical" evidence="14">
    <location>
        <begin position="257"/>
        <end position="287"/>
    </location>
</feature>
<keyword evidence="18" id="KW-1185">Reference proteome</keyword>
<reference evidence="17" key="1">
    <citation type="submission" date="2020-10" db="EMBL/GenBank/DDBJ databases">
        <authorList>
            <person name="Han B."/>
            <person name="Lu T."/>
            <person name="Zhao Q."/>
            <person name="Huang X."/>
            <person name="Zhao Y."/>
        </authorList>
    </citation>
    <scope>NUCLEOTIDE SEQUENCE</scope>
</reference>
<dbReference type="InterPro" id="IPR001611">
    <property type="entry name" value="Leu-rich_rpt"/>
</dbReference>
<evidence type="ECO:0000256" key="12">
    <source>
        <dbReference type="PROSITE-ProRule" id="PRU10141"/>
    </source>
</evidence>
<evidence type="ECO:0000256" key="1">
    <source>
        <dbReference type="ARBA" id="ARBA00004162"/>
    </source>
</evidence>
<dbReference type="InterPro" id="IPR013210">
    <property type="entry name" value="LRR_N_plant-typ"/>
</dbReference>
<feature type="compositionally biased region" description="Low complexity" evidence="13">
    <location>
        <begin position="225"/>
        <end position="236"/>
    </location>
</feature>
<keyword evidence="8 12" id="KW-0067">ATP-binding</keyword>
<dbReference type="Gene3D" id="3.30.200.20">
    <property type="entry name" value="Phosphorylase Kinase, domain 1"/>
    <property type="match status" value="1"/>
</dbReference>
<dbReference type="Gene3D" id="1.10.510.10">
    <property type="entry name" value="Transferase(Phosphotransferase) domain 1"/>
    <property type="match status" value="1"/>
</dbReference>
<dbReference type="GO" id="GO:0005524">
    <property type="term" value="F:ATP binding"/>
    <property type="evidence" value="ECO:0007669"/>
    <property type="project" value="UniProtKB-UniRule"/>
</dbReference>
<evidence type="ECO:0000256" key="4">
    <source>
        <dbReference type="ARBA" id="ARBA00022692"/>
    </source>
</evidence>
<dbReference type="EMBL" id="CAJGYO010000011">
    <property type="protein sequence ID" value="CAD6260643.1"/>
    <property type="molecule type" value="Genomic_DNA"/>
</dbReference>
<comment type="caution">
    <text evidence="17">The sequence shown here is derived from an EMBL/GenBank/DDBJ whole genome shotgun (WGS) entry which is preliminary data.</text>
</comment>
<dbReference type="OrthoDB" id="652551at2759"/>
<feature type="region of interest" description="Disordered" evidence="13">
    <location>
        <begin position="632"/>
        <end position="662"/>
    </location>
</feature>
<dbReference type="PANTHER" id="PTHR48010">
    <property type="entry name" value="OS05G0588300 PROTEIN"/>
    <property type="match status" value="1"/>
</dbReference>
<keyword evidence="7 12" id="KW-0547">Nucleotide-binding</keyword>
<evidence type="ECO:0000256" key="13">
    <source>
        <dbReference type="SAM" id="MobiDB-lite"/>
    </source>
</evidence>
<dbReference type="PROSITE" id="PS00107">
    <property type="entry name" value="PROTEIN_KINASE_ATP"/>
    <property type="match status" value="1"/>
</dbReference>
<keyword evidence="9 14" id="KW-1133">Transmembrane helix</keyword>
<dbReference type="PANTHER" id="PTHR48010:SF4">
    <property type="entry name" value="OS04G0463000 PROTEIN"/>
    <property type="match status" value="1"/>
</dbReference>
<evidence type="ECO:0000313" key="18">
    <source>
        <dbReference type="Proteomes" id="UP000604825"/>
    </source>
</evidence>
<evidence type="ECO:0000256" key="15">
    <source>
        <dbReference type="SAM" id="SignalP"/>
    </source>
</evidence>
<protein>
    <recommendedName>
        <fullName evidence="16">Protein kinase domain-containing protein</fullName>
    </recommendedName>
</protein>
<evidence type="ECO:0000256" key="3">
    <source>
        <dbReference type="ARBA" id="ARBA00022614"/>
    </source>
</evidence>
<dbReference type="InterPro" id="IPR032675">
    <property type="entry name" value="LRR_dom_sf"/>
</dbReference>
<dbReference type="Pfam" id="PF08263">
    <property type="entry name" value="LRRNT_2"/>
    <property type="match status" value="1"/>
</dbReference>
<keyword evidence="2" id="KW-1003">Cell membrane</keyword>